<sequence>MGDPRDHDVVLPEEQTMEYYWIARVADMWSPIQHPHVPANNFEVSTSVITMLLRFGGDPGKEGECPRSHLRRFHELIDGIKINGVPADAILLRYFPFTLEGLGG</sequence>
<dbReference type="AlphaFoldDB" id="A0AAV2CFA0"/>
<protein>
    <submittedName>
        <fullName evidence="1">Uncharacterized protein</fullName>
    </submittedName>
</protein>
<reference evidence="1 2" key="1">
    <citation type="submission" date="2024-04" db="EMBL/GenBank/DDBJ databases">
        <authorList>
            <person name="Fracassetti M."/>
        </authorList>
    </citation>
    <scope>NUCLEOTIDE SEQUENCE [LARGE SCALE GENOMIC DNA]</scope>
</reference>
<dbReference type="Proteomes" id="UP001497516">
    <property type="component" value="Chromosome 1"/>
</dbReference>
<evidence type="ECO:0000313" key="1">
    <source>
        <dbReference type="EMBL" id="CAL1354546.1"/>
    </source>
</evidence>
<accession>A0AAV2CFA0</accession>
<dbReference type="EMBL" id="OZ034813">
    <property type="protein sequence ID" value="CAL1354546.1"/>
    <property type="molecule type" value="Genomic_DNA"/>
</dbReference>
<evidence type="ECO:0000313" key="2">
    <source>
        <dbReference type="Proteomes" id="UP001497516"/>
    </source>
</evidence>
<proteinExistence type="predicted"/>
<keyword evidence="2" id="KW-1185">Reference proteome</keyword>
<organism evidence="1 2">
    <name type="scientific">Linum trigynum</name>
    <dbReference type="NCBI Taxonomy" id="586398"/>
    <lineage>
        <taxon>Eukaryota</taxon>
        <taxon>Viridiplantae</taxon>
        <taxon>Streptophyta</taxon>
        <taxon>Embryophyta</taxon>
        <taxon>Tracheophyta</taxon>
        <taxon>Spermatophyta</taxon>
        <taxon>Magnoliopsida</taxon>
        <taxon>eudicotyledons</taxon>
        <taxon>Gunneridae</taxon>
        <taxon>Pentapetalae</taxon>
        <taxon>rosids</taxon>
        <taxon>fabids</taxon>
        <taxon>Malpighiales</taxon>
        <taxon>Linaceae</taxon>
        <taxon>Linum</taxon>
    </lineage>
</organism>
<name>A0AAV2CFA0_9ROSI</name>
<gene>
    <name evidence="1" type="ORF">LTRI10_LOCUS2347</name>
</gene>